<dbReference type="Gene3D" id="3.40.350.10">
    <property type="entry name" value="Creatinase/prolidase N-terminal domain"/>
    <property type="match status" value="1"/>
</dbReference>
<proteinExistence type="predicted"/>
<organism evidence="3">
    <name type="scientific">hydrothermal vent metagenome</name>
    <dbReference type="NCBI Taxonomy" id="652676"/>
    <lineage>
        <taxon>unclassified sequences</taxon>
        <taxon>metagenomes</taxon>
        <taxon>ecological metagenomes</taxon>
    </lineage>
</organism>
<dbReference type="InterPro" id="IPR029149">
    <property type="entry name" value="Creatin/AminoP/Spt16_N"/>
</dbReference>
<dbReference type="EMBL" id="UOEY01000011">
    <property type="protein sequence ID" value="VAW34889.1"/>
    <property type="molecule type" value="Genomic_DNA"/>
</dbReference>
<dbReference type="PANTHER" id="PTHR46112:SF8">
    <property type="entry name" value="CYTOPLASMIC PEPTIDASE PEPQ-RELATED"/>
    <property type="match status" value="1"/>
</dbReference>
<dbReference type="SUPFAM" id="SSF55920">
    <property type="entry name" value="Creatinase/aminopeptidase"/>
    <property type="match status" value="1"/>
</dbReference>
<dbReference type="GO" id="GO:0004177">
    <property type="term" value="F:aminopeptidase activity"/>
    <property type="evidence" value="ECO:0007669"/>
    <property type="project" value="UniProtKB-KW"/>
</dbReference>
<dbReference type="SUPFAM" id="SSF53092">
    <property type="entry name" value="Creatinase/prolidase N-terminal domain"/>
    <property type="match status" value="1"/>
</dbReference>
<feature type="domain" description="Peptidase M24" evidence="1">
    <location>
        <begin position="151"/>
        <end position="353"/>
    </location>
</feature>
<reference evidence="3" key="1">
    <citation type="submission" date="2018-06" db="EMBL/GenBank/DDBJ databases">
        <authorList>
            <person name="Zhirakovskaya E."/>
        </authorList>
    </citation>
    <scope>NUCLEOTIDE SEQUENCE</scope>
</reference>
<dbReference type="Gene3D" id="3.90.230.10">
    <property type="entry name" value="Creatinase/methionine aminopeptidase superfamily"/>
    <property type="match status" value="1"/>
</dbReference>
<name>A0A3B0VDI4_9ZZZZ</name>
<dbReference type="Pfam" id="PF00557">
    <property type="entry name" value="Peptidase_M24"/>
    <property type="match status" value="1"/>
</dbReference>
<gene>
    <name evidence="3" type="ORF">MNBD_DELTA04-448</name>
</gene>
<dbReference type="Pfam" id="PF01321">
    <property type="entry name" value="Creatinase_N"/>
    <property type="match status" value="1"/>
</dbReference>
<evidence type="ECO:0000259" key="2">
    <source>
        <dbReference type="Pfam" id="PF01321"/>
    </source>
</evidence>
<dbReference type="CDD" id="cd01092">
    <property type="entry name" value="APP-like"/>
    <property type="match status" value="1"/>
</dbReference>
<keyword evidence="3" id="KW-0378">Hydrolase</keyword>
<evidence type="ECO:0000313" key="3">
    <source>
        <dbReference type="EMBL" id="VAW34889.1"/>
    </source>
</evidence>
<dbReference type="InterPro" id="IPR000587">
    <property type="entry name" value="Creatinase_N"/>
</dbReference>
<feature type="domain" description="Creatinase N-terminal" evidence="2">
    <location>
        <begin position="9"/>
        <end position="144"/>
    </location>
</feature>
<sequence>MPALRFPERLARLQTTLRRRQLSALLVTQPGNRRYLSGYSALDHGIQESSGVLLVPARGTPYLLTDSRFYLQAAAEAPGFTVQLYPRGLMAFLRKLLPQLGIRRLAFESHYMLHSTAARLQKTAQGLDLELHPVTEMVERLRVVKSEDEIEAIRASVRLNEQVFQEVYPAVKPGMTELEVALALETTMRRLGARGPSFETIVAFGPNAARPHAVPTDRTLAPGETVLIDMGLVLDGYCSDMTRTFVVGRPEQTFVDRLRVVRRAQLAGMNAIRAGVTCREVDLAARAIIRDAGYGKFFGHALGHGVGLDVHENPHLSSGSRKQLRSGMVVTVEPGIYLPGWGGIRLENMVVVRDHGCEPLNKDRTFLDL</sequence>
<dbReference type="AlphaFoldDB" id="A0A3B0VDI4"/>
<dbReference type="InterPro" id="IPR036005">
    <property type="entry name" value="Creatinase/aminopeptidase-like"/>
</dbReference>
<evidence type="ECO:0000259" key="1">
    <source>
        <dbReference type="Pfam" id="PF00557"/>
    </source>
</evidence>
<accession>A0A3B0VDI4</accession>
<dbReference type="InterPro" id="IPR000994">
    <property type="entry name" value="Pept_M24"/>
</dbReference>
<keyword evidence="3" id="KW-0031">Aminopeptidase</keyword>
<keyword evidence="3" id="KW-0645">Protease</keyword>
<dbReference type="PANTHER" id="PTHR46112">
    <property type="entry name" value="AMINOPEPTIDASE"/>
    <property type="match status" value="1"/>
</dbReference>
<dbReference type="InterPro" id="IPR050659">
    <property type="entry name" value="Peptidase_M24B"/>
</dbReference>
<protein>
    <submittedName>
        <fullName evidence="3">Aminopeptidase YpdF (MP-, MA-, MS-, AP-, NP-specific)</fullName>
    </submittedName>
</protein>